<evidence type="ECO:0000256" key="1">
    <source>
        <dbReference type="ARBA" id="ARBA00022842"/>
    </source>
</evidence>
<sequence>MKNVVVDTSVAMKWFFPESSFKKALELKNKHLKKEISICSRDLFLYEFTSAFKNYSSQKIEEKDFSIAISALMSLKIKFLPLKFQEINGLFKLSRKLDISIYDGSFVLLAQSLKAPLYTSDRKLFIKAKNSIEIILI</sequence>
<dbReference type="AlphaFoldDB" id="A0A2M6YT24"/>
<evidence type="ECO:0000313" key="4">
    <source>
        <dbReference type="Proteomes" id="UP000230184"/>
    </source>
</evidence>
<dbReference type="PANTHER" id="PTHR35901:SF1">
    <property type="entry name" value="EXONUCLEASE VAPC9"/>
    <property type="match status" value="1"/>
</dbReference>
<dbReference type="EMBL" id="PEWY01000147">
    <property type="protein sequence ID" value="PIU36582.1"/>
    <property type="molecule type" value="Genomic_DNA"/>
</dbReference>
<dbReference type="CDD" id="cd09873">
    <property type="entry name" value="PIN_Pae0151-like"/>
    <property type="match status" value="1"/>
</dbReference>
<protein>
    <recommendedName>
        <fullName evidence="2">PIN domain-containing protein</fullName>
    </recommendedName>
</protein>
<dbReference type="Proteomes" id="UP000230184">
    <property type="component" value="Unassembled WGS sequence"/>
</dbReference>
<dbReference type="Pfam" id="PF01850">
    <property type="entry name" value="PIN"/>
    <property type="match status" value="1"/>
</dbReference>
<evidence type="ECO:0000313" key="3">
    <source>
        <dbReference type="EMBL" id="PIU36582.1"/>
    </source>
</evidence>
<dbReference type="InterPro" id="IPR002716">
    <property type="entry name" value="PIN_dom"/>
</dbReference>
<accession>A0A2M6YT24</accession>
<dbReference type="InterPro" id="IPR051619">
    <property type="entry name" value="TypeII_TA_RNase_PINc/VapC"/>
</dbReference>
<reference evidence="4" key="1">
    <citation type="submission" date="2017-09" db="EMBL/GenBank/DDBJ databases">
        <title>Depth-based differentiation of microbial function through sediment-hosted aquifers and enrichment of novel symbionts in the deep terrestrial subsurface.</title>
        <authorList>
            <person name="Probst A.J."/>
            <person name="Ladd B."/>
            <person name="Jarett J.K."/>
            <person name="Geller-Mcgrath D.E."/>
            <person name="Sieber C.M.K."/>
            <person name="Emerson J.B."/>
            <person name="Anantharaman K."/>
            <person name="Thomas B.C."/>
            <person name="Malmstrom R."/>
            <person name="Stieglmeier M."/>
            <person name="Klingl A."/>
            <person name="Woyke T."/>
            <person name="Ryan C.M."/>
            <person name="Banfield J.F."/>
        </authorList>
    </citation>
    <scope>NUCLEOTIDE SEQUENCE [LARGE SCALE GENOMIC DNA]</scope>
</reference>
<evidence type="ECO:0000259" key="2">
    <source>
        <dbReference type="Pfam" id="PF01850"/>
    </source>
</evidence>
<dbReference type="PANTHER" id="PTHR35901">
    <property type="entry name" value="RIBONUCLEASE VAPC3"/>
    <property type="match status" value="1"/>
</dbReference>
<organism evidence="3 4">
    <name type="scientific">Candidatus Roizmanbacteria bacterium CG07_land_8_20_14_0_80_34_15</name>
    <dbReference type="NCBI Taxonomy" id="1974849"/>
    <lineage>
        <taxon>Bacteria</taxon>
        <taxon>Candidatus Roizmaniibacteriota</taxon>
    </lineage>
</organism>
<keyword evidence="1" id="KW-0460">Magnesium</keyword>
<dbReference type="InterPro" id="IPR044153">
    <property type="entry name" value="PIN_Pae0151-like"/>
</dbReference>
<name>A0A2M6YT24_9BACT</name>
<dbReference type="SUPFAM" id="SSF88723">
    <property type="entry name" value="PIN domain-like"/>
    <property type="match status" value="1"/>
</dbReference>
<comment type="caution">
    <text evidence="3">The sequence shown here is derived from an EMBL/GenBank/DDBJ whole genome shotgun (WGS) entry which is preliminary data.</text>
</comment>
<dbReference type="Gene3D" id="3.40.50.1010">
    <property type="entry name" value="5'-nuclease"/>
    <property type="match status" value="1"/>
</dbReference>
<dbReference type="InterPro" id="IPR029060">
    <property type="entry name" value="PIN-like_dom_sf"/>
</dbReference>
<feature type="domain" description="PIN" evidence="2">
    <location>
        <begin position="4"/>
        <end position="125"/>
    </location>
</feature>
<proteinExistence type="predicted"/>
<gene>
    <name evidence="3" type="ORF">COT02_05270</name>
</gene>